<feature type="domain" description="Nudix hydrolase" evidence="4">
    <location>
        <begin position="37"/>
        <end position="161"/>
    </location>
</feature>
<keyword evidence="6" id="KW-1185">Reference proteome</keyword>
<keyword evidence="2 3" id="KW-0378">Hydrolase</keyword>
<dbReference type="PANTHER" id="PTHR43046:SF14">
    <property type="entry name" value="MUTT_NUDIX FAMILY PROTEIN"/>
    <property type="match status" value="1"/>
</dbReference>
<dbReference type="EMBL" id="LLXZ01000090">
    <property type="protein sequence ID" value="KRR08294.1"/>
    <property type="molecule type" value="Genomic_DNA"/>
</dbReference>
<dbReference type="PROSITE" id="PS51462">
    <property type="entry name" value="NUDIX"/>
    <property type="match status" value="1"/>
</dbReference>
<gene>
    <name evidence="5" type="ORF">CQ12_40910</name>
</gene>
<dbReference type="RefSeq" id="WP_057835932.1">
    <property type="nucleotide sequence ID" value="NZ_LLXZ01000090.1"/>
</dbReference>
<dbReference type="PROSITE" id="PS00893">
    <property type="entry name" value="NUDIX_BOX"/>
    <property type="match status" value="1"/>
</dbReference>
<comment type="cofactor">
    <cofactor evidence="1">
        <name>Mg(2+)</name>
        <dbReference type="ChEBI" id="CHEBI:18420"/>
    </cofactor>
</comment>
<dbReference type="Pfam" id="PF00293">
    <property type="entry name" value="NUDIX"/>
    <property type="match status" value="1"/>
</dbReference>
<name>A0A0R3LTY4_9BRAD</name>
<comment type="caution">
    <text evidence="5">The sequence shown here is derived from an EMBL/GenBank/DDBJ whole genome shotgun (WGS) entry which is preliminary data.</text>
</comment>
<evidence type="ECO:0000313" key="5">
    <source>
        <dbReference type="EMBL" id="KRR08294.1"/>
    </source>
</evidence>
<dbReference type="SUPFAM" id="SSF55811">
    <property type="entry name" value="Nudix"/>
    <property type="match status" value="1"/>
</dbReference>
<dbReference type="OrthoDB" id="9761969at2"/>
<evidence type="ECO:0000313" key="6">
    <source>
        <dbReference type="Proteomes" id="UP000050863"/>
    </source>
</evidence>
<dbReference type="InterPro" id="IPR000086">
    <property type="entry name" value="NUDIX_hydrolase_dom"/>
</dbReference>
<dbReference type="GO" id="GO:0016787">
    <property type="term" value="F:hydrolase activity"/>
    <property type="evidence" value="ECO:0007669"/>
    <property type="project" value="UniProtKB-KW"/>
</dbReference>
<dbReference type="InterPro" id="IPR020476">
    <property type="entry name" value="Nudix_hydrolase"/>
</dbReference>
<dbReference type="PANTHER" id="PTHR43046">
    <property type="entry name" value="GDP-MANNOSE MANNOSYL HYDROLASE"/>
    <property type="match status" value="1"/>
</dbReference>
<reference evidence="5 6" key="1">
    <citation type="submission" date="2014-03" db="EMBL/GenBank/DDBJ databases">
        <title>Bradyrhizobium valentinum sp. nov., isolated from effective nodules of Lupinus mariae-josephae, a lupine endemic of basic-lime soils in Eastern Spain.</title>
        <authorList>
            <person name="Duran D."/>
            <person name="Rey L."/>
            <person name="Navarro A."/>
            <person name="Busquets A."/>
            <person name="Imperial J."/>
            <person name="Ruiz-Argueso T."/>
        </authorList>
    </citation>
    <scope>NUCLEOTIDE SEQUENCE [LARGE SCALE GENOMIC DNA]</scope>
    <source>
        <strain evidence="5 6">PAC68</strain>
    </source>
</reference>
<comment type="similarity">
    <text evidence="3">Belongs to the Nudix hydrolase family.</text>
</comment>
<evidence type="ECO:0000256" key="1">
    <source>
        <dbReference type="ARBA" id="ARBA00001946"/>
    </source>
</evidence>
<accession>A0A0R3LTY4</accession>
<dbReference type="InterPro" id="IPR020084">
    <property type="entry name" value="NUDIX_hydrolase_CS"/>
</dbReference>
<dbReference type="AlphaFoldDB" id="A0A0R3LTY4"/>
<protein>
    <submittedName>
        <fullName evidence="5">NUDIX hydrolase</fullName>
    </submittedName>
</protein>
<dbReference type="PRINTS" id="PR00502">
    <property type="entry name" value="NUDIXFAMILY"/>
</dbReference>
<sequence length="168" mass="19001">MSDLGQARRSTLLDAAWRTAYRVGFPLARIWWRLRHQQHEGALVAVYVGHALLLVRSSYRIEWNFPGGTVRQGETPEVAARRELAEEIGLAGAFPLVAVSDAWGLWDGRKDKVHFFELRLDRLPELQLDNREIIGARLISPSELRDMALTGPVAVYLDRTIPVGCRSE</sequence>
<organism evidence="5 6">
    <name type="scientific">Bradyrhizobium jicamae</name>
    <dbReference type="NCBI Taxonomy" id="280332"/>
    <lineage>
        <taxon>Bacteria</taxon>
        <taxon>Pseudomonadati</taxon>
        <taxon>Pseudomonadota</taxon>
        <taxon>Alphaproteobacteria</taxon>
        <taxon>Hyphomicrobiales</taxon>
        <taxon>Nitrobacteraceae</taxon>
        <taxon>Bradyrhizobium</taxon>
    </lineage>
</organism>
<dbReference type="Gene3D" id="3.90.79.10">
    <property type="entry name" value="Nucleoside Triphosphate Pyrophosphohydrolase"/>
    <property type="match status" value="1"/>
</dbReference>
<evidence type="ECO:0000259" key="4">
    <source>
        <dbReference type="PROSITE" id="PS51462"/>
    </source>
</evidence>
<proteinExistence type="inferred from homology"/>
<evidence type="ECO:0000256" key="2">
    <source>
        <dbReference type="ARBA" id="ARBA00022801"/>
    </source>
</evidence>
<evidence type="ECO:0000256" key="3">
    <source>
        <dbReference type="RuleBase" id="RU003476"/>
    </source>
</evidence>
<dbReference type="InterPro" id="IPR015797">
    <property type="entry name" value="NUDIX_hydrolase-like_dom_sf"/>
</dbReference>
<dbReference type="STRING" id="280332.CQ12_40910"/>
<dbReference type="Proteomes" id="UP000050863">
    <property type="component" value="Unassembled WGS sequence"/>
</dbReference>